<feature type="region of interest" description="Disordered" evidence="1">
    <location>
        <begin position="1"/>
        <end position="29"/>
    </location>
</feature>
<feature type="compositionally biased region" description="Polar residues" evidence="1">
    <location>
        <begin position="1"/>
        <end position="18"/>
    </location>
</feature>
<name>A0A7U2NPQ1_PHANO</name>
<organism evidence="3 4">
    <name type="scientific">Phaeosphaeria nodorum (strain SN15 / ATCC MYA-4574 / FGSC 10173)</name>
    <name type="common">Glume blotch fungus</name>
    <name type="synonym">Parastagonospora nodorum</name>
    <dbReference type="NCBI Taxonomy" id="321614"/>
    <lineage>
        <taxon>Eukaryota</taxon>
        <taxon>Fungi</taxon>
        <taxon>Dikarya</taxon>
        <taxon>Ascomycota</taxon>
        <taxon>Pezizomycotina</taxon>
        <taxon>Dothideomycetes</taxon>
        <taxon>Pleosporomycetidae</taxon>
        <taxon>Pleosporales</taxon>
        <taxon>Pleosporineae</taxon>
        <taxon>Phaeosphaeriaceae</taxon>
        <taxon>Parastagonospora</taxon>
    </lineage>
</organism>
<evidence type="ECO:0000256" key="2">
    <source>
        <dbReference type="SAM" id="Phobius"/>
    </source>
</evidence>
<keyword evidence="2" id="KW-0812">Transmembrane</keyword>
<sequence length="106" mass="12510">TTSPKISSSEKSIMQNNPLEPRYYKGSGHANDRVKFGNVYLKRWQAGIIIFFIAFIPLMMLYLAWRMWRNRQGKQGRPARRWWKYGDKHQNEKVDQGYEGGSEGRV</sequence>
<keyword evidence="4" id="KW-1185">Reference proteome</keyword>
<evidence type="ECO:0000256" key="1">
    <source>
        <dbReference type="SAM" id="MobiDB-lite"/>
    </source>
</evidence>
<feature type="transmembrane region" description="Helical" evidence="2">
    <location>
        <begin position="44"/>
        <end position="65"/>
    </location>
</feature>
<keyword evidence="2" id="KW-0472">Membrane</keyword>
<evidence type="ECO:0000313" key="4">
    <source>
        <dbReference type="Proteomes" id="UP000663193"/>
    </source>
</evidence>
<accession>A0A7U2NPQ1</accession>
<dbReference type="AlphaFoldDB" id="A0A7U2NPQ1"/>
<evidence type="ECO:0000313" key="3">
    <source>
        <dbReference type="EMBL" id="QRD05925.1"/>
    </source>
</evidence>
<dbReference type="VEuPathDB" id="FungiDB:JI435_304390"/>
<dbReference type="EMBL" id="CP069041">
    <property type="protein sequence ID" value="QRD05925.1"/>
    <property type="molecule type" value="Genomic_DNA"/>
</dbReference>
<dbReference type="Proteomes" id="UP000663193">
    <property type="component" value="Chromosome 19"/>
</dbReference>
<keyword evidence="2" id="KW-1133">Transmembrane helix</keyword>
<gene>
    <name evidence="3" type="ORF">JI435_304390</name>
</gene>
<feature type="non-terminal residue" evidence="3">
    <location>
        <position position="1"/>
    </location>
</feature>
<protein>
    <submittedName>
        <fullName evidence="3">Uncharacterized protein</fullName>
    </submittedName>
</protein>
<reference evidence="4" key="1">
    <citation type="journal article" date="2021" name="BMC Genomics">
        <title>Chromosome-level genome assembly and manually-curated proteome of model necrotroph Parastagonospora nodorum Sn15 reveals a genome-wide trove of candidate effector homologs, and redundancy of virulence-related functions within an accessory chromosome.</title>
        <authorList>
            <person name="Bertazzoni S."/>
            <person name="Jones D.A.B."/>
            <person name="Phan H.T."/>
            <person name="Tan K.-C."/>
            <person name="Hane J.K."/>
        </authorList>
    </citation>
    <scope>NUCLEOTIDE SEQUENCE [LARGE SCALE GENOMIC DNA]</scope>
    <source>
        <strain evidence="4">SN15 / ATCC MYA-4574 / FGSC 10173)</strain>
    </source>
</reference>
<proteinExistence type="predicted"/>